<keyword evidence="8" id="KW-1185">Reference proteome</keyword>
<name>A0A0E3Q8J9_9EURY</name>
<dbReference type="InterPro" id="IPR010095">
    <property type="entry name" value="Cas12f1-like_TNB"/>
</dbReference>
<feature type="domain" description="Cas12f1-like TNB" evidence="6">
    <location>
        <begin position="298"/>
        <end position="369"/>
    </location>
</feature>
<proteinExistence type="inferred from homology"/>
<dbReference type="EMBL" id="CP009520">
    <property type="protein sequence ID" value="AKB45023.1"/>
    <property type="molecule type" value="Genomic_DNA"/>
</dbReference>
<protein>
    <recommendedName>
        <fullName evidence="9">Mobile element protein</fullName>
    </recommendedName>
</protein>
<keyword evidence="3" id="KW-0238">DNA-binding</keyword>
<keyword evidence="2" id="KW-0815">Transposition</keyword>
<dbReference type="InterPro" id="IPR001959">
    <property type="entry name" value="Transposase"/>
</dbReference>
<evidence type="ECO:0000256" key="1">
    <source>
        <dbReference type="ARBA" id="ARBA00008761"/>
    </source>
</evidence>
<feature type="domain" description="Probable transposase IS891/IS1136/IS1341" evidence="5">
    <location>
        <begin position="163"/>
        <end position="277"/>
    </location>
</feature>
<dbReference type="GO" id="GO:0032196">
    <property type="term" value="P:transposition"/>
    <property type="evidence" value="ECO:0007669"/>
    <property type="project" value="UniProtKB-KW"/>
</dbReference>
<dbReference type="STRING" id="1434123.MSVAZ_2754"/>
<dbReference type="GO" id="GO:0006310">
    <property type="term" value="P:DNA recombination"/>
    <property type="evidence" value="ECO:0007669"/>
    <property type="project" value="UniProtKB-KW"/>
</dbReference>
<evidence type="ECO:0000256" key="2">
    <source>
        <dbReference type="ARBA" id="ARBA00022578"/>
    </source>
</evidence>
<evidence type="ECO:0000256" key="4">
    <source>
        <dbReference type="ARBA" id="ARBA00023172"/>
    </source>
</evidence>
<dbReference type="HOGENOM" id="CLU_032903_16_0_2"/>
<reference evidence="7 8" key="1">
    <citation type="submission" date="2014-07" db="EMBL/GenBank/DDBJ databases">
        <title>Methanogenic archaea and the global carbon cycle.</title>
        <authorList>
            <person name="Henriksen J.R."/>
            <person name="Luke J."/>
            <person name="Reinhart S."/>
            <person name="Benedict M.N."/>
            <person name="Youngblut N.D."/>
            <person name="Metcalf M.E."/>
            <person name="Whitaker R.J."/>
            <person name="Metcalf W.W."/>
        </authorList>
    </citation>
    <scope>NUCLEOTIDE SEQUENCE [LARGE SCALE GENOMIC DNA]</scope>
    <source>
        <strain evidence="7 8">Z-761</strain>
    </source>
</reference>
<dbReference type="NCBIfam" id="NF040570">
    <property type="entry name" value="guided_TnpB"/>
    <property type="match status" value="1"/>
</dbReference>
<dbReference type="Pfam" id="PF01385">
    <property type="entry name" value="OrfB_IS605"/>
    <property type="match status" value="1"/>
</dbReference>
<evidence type="ECO:0000259" key="6">
    <source>
        <dbReference type="Pfam" id="PF07282"/>
    </source>
</evidence>
<dbReference type="GO" id="GO:0003677">
    <property type="term" value="F:DNA binding"/>
    <property type="evidence" value="ECO:0007669"/>
    <property type="project" value="UniProtKB-KW"/>
</dbReference>
<comment type="similarity">
    <text evidence="1">In the C-terminal section; belongs to the transposase 35 family.</text>
</comment>
<evidence type="ECO:0000259" key="5">
    <source>
        <dbReference type="Pfam" id="PF01385"/>
    </source>
</evidence>
<dbReference type="Proteomes" id="UP000033096">
    <property type="component" value="Chromosome"/>
</dbReference>
<evidence type="ECO:0008006" key="9">
    <source>
        <dbReference type="Google" id="ProtNLM"/>
    </source>
</evidence>
<organism evidence="7 8">
    <name type="scientific">Methanosarcina vacuolata Z-761</name>
    <dbReference type="NCBI Taxonomy" id="1434123"/>
    <lineage>
        <taxon>Archaea</taxon>
        <taxon>Methanobacteriati</taxon>
        <taxon>Methanobacteriota</taxon>
        <taxon>Stenosarchaea group</taxon>
        <taxon>Methanomicrobia</taxon>
        <taxon>Methanosarcinales</taxon>
        <taxon>Methanosarcinaceae</taxon>
        <taxon>Methanosarcina</taxon>
    </lineage>
</organism>
<evidence type="ECO:0000256" key="3">
    <source>
        <dbReference type="ARBA" id="ARBA00023125"/>
    </source>
</evidence>
<dbReference type="KEGG" id="mvc:MSVAZ_2754"/>
<dbReference type="NCBIfam" id="TIGR01766">
    <property type="entry name" value="IS200/IS605 family accessory protein TnpB-like domain"/>
    <property type="match status" value="1"/>
</dbReference>
<keyword evidence="4" id="KW-0233">DNA recombination</keyword>
<sequence length="417" mass="48011">MTVTRTEQIQFKSESISATCHASKNLYNAANYRIQQELKRSQKWIRYSELCSTLKNTDEYKQLPAQTSQQILKLLDKNWKSFFRAIKEWKKDHSKFQGEPNPPKYKPKDGENILVFTNQQCKIKDGVLKFPGKIDLEFKTRLKDVKLCQVRIIPRRFNYVCEIVYEKEVTPCELDSTRVIGIDLGVSNVVTIGNNFGADPIVVKGGVVKSMNQFYNKEKARVQSVYDKSGLKYGKKLAKLDWKRNNKIKDYFHKLSRDVIEYARSNEVKTIVIGNNPDWKQKINHGKRNNQNFVNIPFATLIQMIKYKAEEVGIDVIVNEESHTSKCSFLDNEPVKHHESYVGKRINRGQFRSASGTIINADLNGALNIIKKAIPEAFADGIEDVGLHPKRHEILSFKQSSSKIAQMNEKREFLPCS</sequence>
<gene>
    <name evidence="7" type="ORF">MSVAZ_2754</name>
</gene>
<accession>A0A0E3Q8J9</accession>
<evidence type="ECO:0000313" key="8">
    <source>
        <dbReference type="Proteomes" id="UP000033096"/>
    </source>
</evidence>
<dbReference type="AlphaFoldDB" id="A0A0E3Q8J9"/>
<evidence type="ECO:0000313" key="7">
    <source>
        <dbReference type="EMBL" id="AKB45023.1"/>
    </source>
</evidence>
<dbReference type="PATRIC" id="fig|1434123.4.peg.3384"/>
<dbReference type="Pfam" id="PF07282">
    <property type="entry name" value="Cas12f1-like_TNB"/>
    <property type="match status" value="1"/>
</dbReference>